<dbReference type="Proteomes" id="UP000243217">
    <property type="component" value="Unassembled WGS sequence"/>
</dbReference>
<gene>
    <name evidence="10" type="ORF">THRCLA_11307</name>
</gene>
<dbReference type="PANTHER" id="PTHR24291:SF50">
    <property type="entry name" value="BIFUNCTIONAL ALBAFLAVENONE MONOOXYGENASE_TERPENE SYNTHASE"/>
    <property type="match status" value="1"/>
</dbReference>
<evidence type="ECO:0000256" key="2">
    <source>
        <dbReference type="ARBA" id="ARBA00022617"/>
    </source>
</evidence>
<dbReference type="SUPFAM" id="SSF48264">
    <property type="entry name" value="Cytochrome P450"/>
    <property type="match status" value="1"/>
</dbReference>
<dbReference type="Pfam" id="PF00067">
    <property type="entry name" value="p450"/>
    <property type="match status" value="1"/>
</dbReference>
<dbReference type="OrthoDB" id="1470350at2759"/>
<keyword evidence="2 7" id="KW-0349">Heme</keyword>
<dbReference type="InterPro" id="IPR001128">
    <property type="entry name" value="Cyt_P450"/>
</dbReference>
<evidence type="ECO:0000256" key="9">
    <source>
        <dbReference type="SAM" id="Phobius"/>
    </source>
</evidence>
<comment type="cofactor">
    <cofactor evidence="7">
        <name>heme</name>
        <dbReference type="ChEBI" id="CHEBI:30413"/>
    </cofactor>
</comment>
<keyword evidence="3 7" id="KW-0479">Metal-binding</keyword>
<comment type="similarity">
    <text evidence="1 8">Belongs to the cytochrome P450 family.</text>
</comment>
<dbReference type="GO" id="GO:0016705">
    <property type="term" value="F:oxidoreductase activity, acting on paired donors, with incorporation or reduction of molecular oxygen"/>
    <property type="evidence" value="ECO:0007669"/>
    <property type="project" value="InterPro"/>
</dbReference>
<evidence type="ECO:0008006" key="12">
    <source>
        <dbReference type="Google" id="ProtNLM"/>
    </source>
</evidence>
<dbReference type="InterPro" id="IPR017972">
    <property type="entry name" value="Cyt_P450_CS"/>
</dbReference>
<dbReference type="InterPro" id="IPR050196">
    <property type="entry name" value="Cytochrome_P450_Monoox"/>
</dbReference>
<dbReference type="PANTHER" id="PTHR24291">
    <property type="entry name" value="CYTOCHROME P450 FAMILY 4"/>
    <property type="match status" value="1"/>
</dbReference>
<name>A0A1V9Y858_9STRA</name>
<evidence type="ECO:0000256" key="7">
    <source>
        <dbReference type="PIRSR" id="PIRSR602401-1"/>
    </source>
</evidence>
<dbReference type="STRING" id="74557.A0A1V9Y858"/>
<accession>A0A1V9Y858</accession>
<organism evidence="10 11">
    <name type="scientific">Thraustotheca clavata</name>
    <dbReference type="NCBI Taxonomy" id="74557"/>
    <lineage>
        <taxon>Eukaryota</taxon>
        <taxon>Sar</taxon>
        <taxon>Stramenopiles</taxon>
        <taxon>Oomycota</taxon>
        <taxon>Saprolegniomycetes</taxon>
        <taxon>Saprolegniales</taxon>
        <taxon>Achlyaceae</taxon>
        <taxon>Thraustotheca</taxon>
    </lineage>
</organism>
<evidence type="ECO:0000256" key="1">
    <source>
        <dbReference type="ARBA" id="ARBA00010617"/>
    </source>
</evidence>
<feature type="binding site" description="axial binding residue" evidence="7">
    <location>
        <position position="460"/>
    </location>
    <ligand>
        <name>heme</name>
        <dbReference type="ChEBI" id="CHEBI:30413"/>
    </ligand>
    <ligandPart>
        <name>Fe</name>
        <dbReference type="ChEBI" id="CHEBI:18248"/>
    </ligandPart>
</feature>
<keyword evidence="6 8" id="KW-0503">Monooxygenase</keyword>
<evidence type="ECO:0000256" key="4">
    <source>
        <dbReference type="ARBA" id="ARBA00023002"/>
    </source>
</evidence>
<dbReference type="AlphaFoldDB" id="A0A1V9Y858"/>
<dbReference type="GO" id="GO:0004497">
    <property type="term" value="F:monooxygenase activity"/>
    <property type="evidence" value="ECO:0007669"/>
    <property type="project" value="UniProtKB-KW"/>
</dbReference>
<proteinExistence type="inferred from homology"/>
<dbReference type="Gene3D" id="1.10.630.10">
    <property type="entry name" value="Cytochrome P450"/>
    <property type="match status" value="1"/>
</dbReference>
<dbReference type="PRINTS" id="PR00463">
    <property type="entry name" value="EP450I"/>
</dbReference>
<evidence type="ECO:0000256" key="3">
    <source>
        <dbReference type="ARBA" id="ARBA00022723"/>
    </source>
</evidence>
<evidence type="ECO:0000256" key="6">
    <source>
        <dbReference type="ARBA" id="ARBA00023033"/>
    </source>
</evidence>
<dbReference type="InterPro" id="IPR036396">
    <property type="entry name" value="Cyt_P450_sf"/>
</dbReference>
<protein>
    <recommendedName>
        <fullName evidence="12">Cytochrome P450</fullName>
    </recommendedName>
</protein>
<keyword evidence="4 8" id="KW-0560">Oxidoreductase</keyword>
<feature type="transmembrane region" description="Helical" evidence="9">
    <location>
        <begin position="6"/>
        <end position="30"/>
    </location>
</feature>
<dbReference type="InterPro" id="IPR002401">
    <property type="entry name" value="Cyt_P450_E_grp-I"/>
</dbReference>
<evidence type="ECO:0000313" key="10">
    <source>
        <dbReference type="EMBL" id="OQR81893.1"/>
    </source>
</evidence>
<comment type="caution">
    <text evidence="10">The sequence shown here is derived from an EMBL/GenBank/DDBJ whole genome shotgun (WGS) entry which is preliminary data.</text>
</comment>
<dbReference type="GO" id="GO:0020037">
    <property type="term" value="F:heme binding"/>
    <property type="evidence" value="ECO:0007669"/>
    <property type="project" value="InterPro"/>
</dbReference>
<keyword evidence="9" id="KW-0472">Membrane</keyword>
<evidence type="ECO:0000313" key="11">
    <source>
        <dbReference type="Proteomes" id="UP000243217"/>
    </source>
</evidence>
<reference evidence="10 11" key="1">
    <citation type="journal article" date="2014" name="Genome Biol. Evol.">
        <title>The secreted proteins of Achlya hypogyna and Thraustotheca clavata identify the ancestral oomycete secretome and reveal gene acquisitions by horizontal gene transfer.</title>
        <authorList>
            <person name="Misner I."/>
            <person name="Blouin N."/>
            <person name="Leonard G."/>
            <person name="Richards T.A."/>
            <person name="Lane C.E."/>
        </authorList>
    </citation>
    <scope>NUCLEOTIDE SEQUENCE [LARGE SCALE GENOMIC DNA]</scope>
    <source>
        <strain evidence="10 11">ATCC 34112</strain>
    </source>
</reference>
<keyword evidence="9" id="KW-0812">Transmembrane</keyword>
<dbReference type="PRINTS" id="PR00385">
    <property type="entry name" value="P450"/>
</dbReference>
<evidence type="ECO:0000256" key="5">
    <source>
        <dbReference type="ARBA" id="ARBA00023004"/>
    </source>
</evidence>
<sequence>MIDLGYATAVLPVFGVACFAIVSFFVYILVIAPLFNPLNALPGPPPSIITGNANELSVFDWDENNPFPSVHLQWLKQYGQAYHCRILGVERLTLADPDALKYVLVTNAKHYPRHILSRKVLESFTDGFGLLSSEDPLHASQRKLFNPHFASAKLRAFVDVFKLNADVFAKCLESIANTSSVIDMHDMVTKLSFDIIGMAAFGHNFNSQNGFSKDILEAYDMLNMIPQFIITFGLAFVPGFEKLPLPFFKKRREAKKILYKVVDDVIARKLKAPPSTARDLLDLMLDSGDIKVTPEHAKTHVLTFLFAGHETTSSQICWLFTVLAKNPDIEQKIVDELKTVTEITWESVSKLKYLTAVIYETMRVHPAVMTLMSRQTTRDDYLPMADGKQVFVPKVTKIQFTLSLFIAACNRNPNYWTEPDKFIPERFIEGSQVNLADADLRQGRPLTYIYFPFSIGPKQCIGYRFSFAEIQVVLATILPKYSFKLHSTANTDPCITGVTVKPKKLAMTCTHRL</sequence>
<dbReference type="GO" id="GO:0005506">
    <property type="term" value="F:iron ion binding"/>
    <property type="evidence" value="ECO:0007669"/>
    <property type="project" value="InterPro"/>
</dbReference>
<dbReference type="PROSITE" id="PS00086">
    <property type="entry name" value="CYTOCHROME_P450"/>
    <property type="match status" value="1"/>
</dbReference>
<evidence type="ECO:0000256" key="8">
    <source>
        <dbReference type="RuleBase" id="RU000461"/>
    </source>
</evidence>
<keyword evidence="11" id="KW-1185">Reference proteome</keyword>
<keyword evidence="5 7" id="KW-0408">Iron</keyword>
<keyword evidence="9" id="KW-1133">Transmembrane helix</keyword>
<dbReference type="EMBL" id="JNBS01004873">
    <property type="protein sequence ID" value="OQR81893.1"/>
    <property type="molecule type" value="Genomic_DNA"/>
</dbReference>